<dbReference type="PANTHER" id="PTHR33823">
    <property type="entry name" value="RNA POLYMERASE-BINDING TRANSCRIPTION FACTOR DKSA-RELATED"/>
    <property type="match status" value="1"/>
</dbReference>
<evidence type="ECO:0000256" key="2">
    <source>
        <dbReference type="ARBA" id="ARBA00022771"/>
    </source>
</evidence>
<dbReference type="RefSeq" id="WP_425460856.1">
    <property type="nucleotide sequence ID" value="NZ_BAAAPR010000015.1"/>
</dbReference>
<dbReference type="InterPro" id="IPR000962">
    <property type="entry name" value="Znf_DskA_TraR"/>
</dbReference>
<keyword evidence="3" id="KW-0862">Zinc</keyword>
<dbReference type="Proteomes" id="UP000317893">
    <property type="component" value="Unassembled WGS sequence"/>
</dbReference>
<dbReference type="Gene3D" id="1.20.120.910">
    <property type="entry name" value="DksA, coiled-coil domain"/>
    <property type="match status" value="1"/>
</dbReference>
<evidence type="ECO:0000259" key="5">
    <source>
        <dbReference type="Pfam" id="PF01258"/>
    </source>
</evidence>
<gene>
    <name evidence="6" type="ORF">FB458_3510</name>
</gene>
<feature type="domain" description="Zinc finger DksA/TraR C4-type" evidence="5">
    <location>
        <begin position="82"/>
        <end position="109"/>
    </location>
</feature>
<dbReference type="PANTHER" id="PTHR33823:SF2">
    <property type="entry name" value="RNA POLYMERASE-BINDING TRANSCRIPTION FACTOR DKSA"/>
    <property type="match status" value="1"/>
</dbReference>
<dbReference type="SUPFAM" id="SSF57716">
    <property type="entry name" value="Glucocorticoid receptor-like (DNA-binding domain)"/>
    <property type="match status" value="1"/>
</dbReference>
<evidence type="ECO:0000313" key="6">
    <source>
        <dbReference type="EMBL" id="TQJ10389.1"/>
    </source>
</evidence>
<organism evidence="6 7">
    <name type="scientific">Lapillicoccus jejuensis</name>
    <dbReference type="NCBI Taxonomy" id="402171"/>
    <lineage>
        <taxon>Bacteria</taxon>
        <taxon>Bacillati</taxon>
        <taxon>Actinomycetota</taxon>
        <taxon>Actinomycetes</taxon>
        <taxon>Micrococcales</taxon>
        <taxon>Intrasporangiaceae</taxon>
        <taxon>Lapillicoccus</taxon>
    </lineage>
</organism>
<feature type="zinc finger region" description="dksA C4-type" evidence="4">
    <location>
        <begin position="87"/>
        <end position="111"/>
    </location>
</feature>
<evidence type="ECO:0000256" key="1">
    <source>
        <dbReference type="ARBA" id="ARBA00022723"/>
    </source>
</evidence>
<reference evidence="6 7" key="1">
    <citation type="submission" date="2019-06" db="EMBL/GenBank/DDBJ databases">
        <title>Sequencing the genomes of 1000 actinobacteria strains.</title>
        <authorList>
            <person name="Klenk H.-P."/>
        </authorList>
    </citation>
    <scope>NUCLEOTIDE SEQUENCE [LARGE SCALE GENOMIC DNA]</scope>
    <source>
        <strain evidence="6 7">DSM 18607</strain>
    </source>
</reference>
<protein>
    <submittedName>
        <fullName evidence="6">TraR/DksA family transcriptional regulator</fullName>
    </submittedName>
</protein>
<evidence type="ECO:0000256" key="3">
    <source>
        <dbReference type="ARBA" id="ARBA00022833"/>
    </source>
</evidence>
<sequence length="113" mass="12236">MDSTEVVARLEAERERVLALAASSRADVAAMVEASRDSNADDEHDPEGQTIAYERQQLEALGSSARRRLAEVDAALQRVADGTYGVCEVCGRPIPDERLEARPTATRCVQHAG</sequence>
<evidence type="ECO:0000313" key="7">
    <source>
        <dbReference type="Proteomes" id="UP000317893"/>
    </source>
</evidence>
<evidence type="ECO:0000256" key="4">
    <source>
        <dbReference type="PROSITE-ProRule" id="PRU00510"/>
    </source>
</evidence>
<name>A0A542E535_9MICO</name>
<keyword evidence="2" id="KW-0863">Zinc-finger</keyword>
<keyword evidence="7" id="KW-1185">Reference proteome</keyword>
<dbReference type="EMBL" id="VFMN01000001">
    <property type="protein sequence ID" value="TQJ10389.1"/>
    <property type="molecule type" value="Genomic_DNA"/>
</dbReference>
<accession>A0A542E535</accession>
<dbReference type="GO" id="GO:0008270">
    <property type="term" value="F:zinc ion binding"/>
    <property type="evidence" value="ECO:0007669"/>
    <property type="project" value="UniProtKB-KW"/>
</dbReference>
<comment type="caution">
    <text evidence="6">The sequence shown here is derived from an EMBL/GenBank/DDBJ whole genome shotgun (WGS) entry which is preliminary data.</text>
</comment>
<dbReference type="AlphaFoldDB" id="A0A542E535"/>
<keyword evidence="1" id="KW-0479">Metal-binding</keyword>
<dbReference type="PROSITE" id="PS51128">
    <property type="entry name" value="ZF_DKSA_2"/>
    <property type="match status" value="1"/>
</dbReference>
<dbReference type="Pfam" id="PF01258">
    <property type="entry name" value="zf-dskA_traR"/>
    <property type="match status" value="1"/>
</dbReference>
<proteinExistence type="predicted"/>